<evidence type="ECO:0000313" key="4">
    <source>
        <dbReference type="EMBL" id="KOS21869.1"/>
    </source>
</evidence>
<accession>A0A0M9VWA6</accession>
<dbReference type="PROSITE" id="PS50088">
    <property type="entry name" value="ANK_REPEAT"/>
    <property type="match status" value="1"/>
</dbReference>
<comment type="caution">
    <text evidence="4">The sequence shown here is derived from an EMBL/GenBank/DDBJ whole genome shotgun (WGS) entry which is preliminary data.</text>
</comment>
<dbReference type="PANTHER" id="PTHR24171">
    <property type="entry name" value="ANKYRIN REPEAT DOMAIN-CONTAINING PROTEIN 39-RELATED"/>
    <property type="match status" value="1"/>
</dbReference>
<proteinExistence type="predicted"/>
<name>A0A0M9VWA6_ESCWE</name>
<dbReference type="OrthoDB" id="4900504at2759"/>
<dbReference type="InterPro" id="IPR036770">
    <property type="entry name" value="Ankyrin_rpt-contain_sf"/>
</dbReference>
<protein>
    <submittedName>
        <fullName evidence="4">Putative ankyrin repeat domain-containing protein 26-like protein</fullName>
    </submittedName>
</protein>
<sequence>MAKHQFEGLLWEAALAGHEVLEHFLVDRHLSSWVMEASGPHAIANDYSYRNPTLLGLVAADGVRSDVEFVLSFGVDVNGRGVHDRTALWWAAKNGHTDVVKLLLDRGADVNAVDDEGRTALWQAGKDEHEDVMKLLRERGAV</sequence>
<dbReference type="AlphaFoldDB" id="A0A0M9VWA6"/>
<dbReference type="Pfam" id="PF12796">
    <property type="entry name" value="Ank_2"/>
    <property type="match status" value="1"/>
</dbReference>
<dbReference type="PROSITE" id="PS50297">
    <property type="entry name" value="ANK_REP_REGION"/>
    <property type="match status" value="1"/>
</dbReference>
<dbReference type="Gene3D" id="1.25.40.20">
    <property type="entry name" value="Ankyrin repeat-containing domain"/>
    <property type="match status" value="1"/>
</dbReference>
<reference evidence="4 5" key="1">
    <citation type="submission" date="2015-07" db="EMBL/GenBank/DDBJ databases">
        <title>The genome of the fungus Escovopsis weberi, a specialized disease agent of ant agriculture.</title>
        <authorList>
            <person name="de Man T.J."/>
            <person name="Stajich J.E."/>
            <person name="Kubicek C.P."/>
            <person name="Chenthamara K."/>
            <person name="Atanasova L."/>
            <person name="Druzhinina I.S."/>
            <person name="Birnbaum S."/>
            <person name="Barribeau S.M."/>
            <person name="Teiling C."/>
            <person name="Suen G."/>
            <person name="Currie C."/>
            <person name="Gerardo N.M."/>
        </authorList>
    </citation>
    <scope>NUCLEOTIDE SEQUENCE [LARGE SCALE GENOMIC DNA]</scope>
</reference>
<evidence type="ECO:0000313" key="5">
    <source>
        <dbReference type="Proteomes" id="UP000053831"/>
    </source>
</evidence>
<dbReference type="SUPFAM" id="SSF48403">
    <property type="entry name" value="Ankyrin repeat"/>
    <property type="match status" value="1"/>
</dbReference>
<keyword evidence="5" id="KW-1185">Reference proteome</keyword>
<dbReference type="Proteomes" id="UP000053831">
    <property type="component" value="Unassembled WGS sequence"/>
</dbReference>
<keyword evidence="1" id="KW-0677">Repeat</keyword>
<dbReference type="EMBL" id="LGSR01000006">
    <property type="protein sequence ID" value="KOS21869.1"/>
    <property type="molecule type" value="Genomic_DNA"/>
</dbReference>
<dbReference type="InterPro" id="IPR002110">
    <property type="entry name" value="Ankyrin_rpt"/>
</dbReference>
<organism evidence="4 5">
    <name type="scientific">Escovopsis weberi</name>
    <dbReference type="NCBI Taxonomy" id="150374"/>
    <lineage>
        <taxon>Eukaryota</taxon>
        <taxon>Fungi</taxon>
        <taxon>Dikarya</taxon>
        <taxon>Ascomycota</taxon>
        <taxon>Pezizomycotina</taxon>
        <taxon>Sordariomycetes</taxon>
        <taxon>Hypocreomycetidae</taxon>
        <taxon>Hypocreales</taxon>
        <taxon>Hypocreaceae</taxon>
        <taxon>Escovopsis</taxon>
    </lineage>
</organism>
<dbReference type="SMART" id="SM00248">
    <property type="entry name" value="ANK"/>
    <property type="match status" value="2"/>
</dbReference>
<gene>
    <name evidence="4" type="ORF">ESCO_002057</name>
</gene>
<evidence type="ECO:0000256" key="1">
    <source>
        <dbReference type="ARBA" id="ARBA00022737"/>
    </source>
</evidence>
<feature type="repeat" description="ANK" evidence="3">
    <location>
        <begin position="83"/>
        <end position="115"/>
    </location>
</feature>
<dbReference type="STRING" id="150374.A0A0M9VWA6"/>
<evidence type="ECO:0000256" key="2">
    <source>
        <dbReference type="ARBA" id="ARBA00023043"/>
    </source>
</evidence>
<keyword evidence="2 3" id="KW-0040">ANK repeat</keyword>
<evidence type="ECO:0000256" key="3">
    <source>
        <dbReference type="PROSITE-ProRule" id="PRU00023"/>
    </source>
</evidence>